<feature type="region of interest" description="Disordered" evidence="4">
    <location>
        <begin position="162"/>
        <end position="182"/>
    </location>
</feature>
<dbReference type="PROSITE" id="PS01117">
    <property type="entry name" value="HTH_MARR_1"/>
    <property type="match status" value="1"/>
</dbReference>
<dbReference type="EMBL" id="FXUL01000001">
    <property type="protein sequence ID" value="SMP45994.1"/>
    <property type="molecule type" value="Genomic_DNA"/>
</dbReference>
<dbReference type="Proteomes" id="UP001158049">
    <property type="component" value="Unassembled WGS sequence"/>
</dbReference>
<reference evidence="6 7" key="1">
    <citation type="submission" date="2017-05" db="EMBL/GenBank/DDBJ databases">
        <authorList>
            <person name="Varghese N."/>
            <person name="Submissions S."/>
        </authorList>
    </citation>
    <scope>NUCLEOTIDE SEQUENCE [LARGE SCALE GENOMIC DNA]</scope>
    <source>
        <strain evidence="6 7">DSM 26001</strain>
    </source>
</reference>
<evidence type="ECO:0000256" key="1">
    <source>
        <dbReference type="ARBA" id="ARBA00023015"/>
    </source>
</evidence>
<dbReference type="InterPro" id="IPR023187">
    <property type="entry name" value="Tscrpt_reg_MarR-type_CS"/>
</dbReference>
<evidence type="ECO:0000313" key="7">
    <source>
        <dbReference type="Proteomes" id="UP001158049"/>
    </source>
</evidence>
<dbReference type="PANTHER" id="PTHR42756:SF1">
    <property type="entry name" value="TRANSCRIPTIONAL REPRESSOR OF EMRAB OPERON"/>
    <property type="match status" value="1"/>
</dbReference>
<feature type="compositionally biased region" description="Low complexity" evidence="4">
    <location>
        <begin position="162"/>
        <end position="174"/>
    </location>
</feature>
<evidence type="ECO:0000259" key="5">
    <source>
        <dbReference type="PROSITE" id="PS50995"/>
    </source>
</evidence>
<dbReference type="SMART" id="SM00347">
    <property type="entry name" value="HTH_MARR"/>
    <property type="match status" value="1"/>
</dbReference>
<proteinExistence type="predicted"/>
<keyword evidence="3" id="KW-0804">Transcription</keyword>
<dbReference type="RefSeq" id="WP_283440734.1">
    <property type="nucleotide sequence ID" value="NZ_FXUL01000001.1"/>
</dbReference>
<keyword evidence="7" id="KW-1185">Reference proteome</keyword>
<sequence length="182" mass="19867">MVNTAATDRENDQDRNLDQERTIGHGLGYLLARARTTLVRAVDLELNGHDITHAQGSILLMLSSGRCGTAAELSRELYLDSASMTRMVDRLERRGLLERAARSGDRRITDLRLTAEGQRLGALLPGLYSGVLQRSFAEFGPDEITQLRSLLTKFVDSNSQCAASSRRAAEAPSSNHSTPGKA</sequence>
<comment type="caution">
    <text evidence="6">The sequence shown here is derived from an EMBL/GenBank/DDBJ whole genome shotgun (WGS) entry which is preliminary data.</text>
</comment>
<evidence type="ECO:0000256" key="4">
    <source>
        <dbReference type="SAM" id="MobiDB-lite"/>
    </source>
</evidence>
<accession>A0ABY1PWA4</accession>
<feature type="domain" description="HTH marR-type" evidence="5">
    <location>
        <begin position="24"/>
        <end position="156"/>
    </location>
</feature>
<keyword evidence="1" id="KW-0805">Transcription regulation</keyword>
<dbReference type="Pfam" id="PF01047">
    <property type="entry name" value="MarR"/>
    <property type="match status" value="1"/>
</dbReference>
<dbReference type="InterPro" id="IPR036390">
    <property type="entry name" value="WH_DNA-bd_sf"/>
</dbReference>
<protein>
    <submittedName>
        <fullName evidence="6">Transcriptional regulator, MarR family</fullName>
    </submittedName>
</protein>
<organism evidence="6 7">
    <name type="scientific">Noviherbaspirillum suwonense</name>
    <dbReference type="NCBI Taxonomy" id="1224511"/>
    <lineage>
        <taxon>Bacteria</taxon>
        <taxon>Pseudomonadati</taxon>
        <taxon>Pseudomonadota</taxon>
        <taxon>Betaproteobacteria</taxon>
        <taxon>Burkholderiales</taxon>
        <taxon>Oxalobacteraceae</taxon>
        <taxon>Noviherbaspirillum</taxon>
    </lineage>
</organism>
<dbReference type="SUPFAM" id="SSF46785">
    <property type="entry name" value="Winged helix' DNA-binding domain"/>
    <property type="match status" value="1"/>
</dbReference>
<evidence type="ECO:0000256" key="3">
    <source>
        <dbReference type="ARBA" id="ARBA00023163"/>
    </source>
</evidence>
<dbReference type="InterPro" id="IPR000835">
    <property type="entry name" value="HTH_MarR-typ"/>
</dbReference>
<dbReference type="PRINTS" id="PR00598">
    <property type="entry name" value="HTHMARR"/>
</dbReference>
<evidence type="ECO:0000256" key="2">
    <source>
        <dbReference type="ARBA" id="ARBA00023125"/>
    </source>
</evidence>
<name>A0ABY1PWA4_9BURK</name>
<dbReference type="InterPro" id="IPR036388">
    <property type="entry name" value="WH-like_DNA-bd_sf"/>
</dbReference>
<dbReference type="PROSITE" id="PS50995">
    <property type="entry name" value="HTH_MARR_2"/>
    <property type="match status" value="1"/>
</dbReference>
<evidence type="ECO:0000313" key="6">
    <source>
        <dbReference type="EMBL" id="SMP45994.1"/>
    </source>
</evidence>
<gene>
    <name evidence="6" type="ORF">SAMN06295970_101595</name>
</gene>
<dbReference type="Gene3D" id="1.10.10.10">
    <property type="entry name" value="Winged helix-like DNA-binding domain superfamily/Winged helix DNA-binding domain"/>
    <property type="match status" value="1"/>
</dbReference>
<dbReference type="PANTHER" id="PTHR42756">
    <property type="entry name" value="TRANSCRIPTIONAL REGULATOR, MARR"/>
    <property type="match status" value="1"/>
</dbReference>
<keyword evidence="2" id="KW-0238">DNA-binding</keyword>